<reference evidence="1 2" key="1">
    <citation type="submission" date="2018-10" db="EMBL/GenBank/DDBJ databases">
        <title>An updated phylogeny of the Alphaproteobacteria reveals that the parasitic Rickettsiales and Holosporales have independent origins.</title>
        <authorList>
            <person name="Munoz-Gomez S.A."/>
            <person name="Hess S."/>
            <person name="Burger G."/>
            <person name="Lang B.F."/>
            <person name="Susko E."/>
            <person name="Slamovits C.H."/>
            <person name="Roger A.J."/>
        </authorList>
    </citation>
    <scope>NUCLEOTIDE SEQUENCE [LARGE SCALE GENOMIC DNA]</scope>
    <source>
        <strain evidence="1">HOLO01</strain>
    </source>
</reference>
<name>A0A4Q7DGI4_9PROT</name>
<evidence type="ECO:0000313" key="1">
    <source>
        <dbReference type="EMBL" id="RZI45308.1"/>
    </source>
</evidence>
<accession>A0A4Q7DGI4</accession>
<dbReference type="AlphaFoldDB" id="A0A4Q7DGI4"/>
<sequence length="221" mass="25030">MTMPFDWKIRSIRLTFVVLFLLLMLSPDVYSSAAASSSTSPSEIENPEFLRAIARTIASRTREQVRLKEKLSKHDGTIIGVWKSGKKWGELEPGLQSHLTRHIPKSQVQSILRRERHALMDPEILASPGKFAVEIVEKGIPALQLMGERQDRYGIKISYDMKPKVVGCTFVKTEKTIEEVPATKIYISFDITDIVQKIKEKGKDAWNKENDGEITTLCADE</sequence>
<organism evidence="1 2">
    <name type="scientific">Candidatus Finniella inopinata</name>
    <dbReference type="NCBI Taxonomy" id="1696036"/>
    <lineage>
        <taxon>Bacteria</taxon>
        <taxon>Pseudomonadati</taxon>
        <taxon>Pseudomonadota</taxon>
        <taxon>Alphaproteobacteria</taxon>
        <taxon>Holosporales</taxon>
        <taxon>Candidatus Paracaedibacteraceae</taxon>
        <taxon>Candidatus Finniella</taxon>
    </lineage>
</organism>
<dbReference type="OrthoDB" id="7063706at2"/>
<dbReference type="RefSeq" id="WP_130154519.1">
    <property type="nucleotide sequence ID" value="NZ_SCFB01000017.1"/>
</dbReference>
<proteinExistence type="predicted"/>
<dbReference type="EMBL" id="SCFB01000017">
    <property type="protein sequence ID" value="RZI45308.1"/>
    <property type="molecule type" value="Genomic_DNA"/>
</dbReference>
<gene>
    <name evidence="1" type="ORF">EQU50_07555</name>
</gene>
<dbReference type="Proteomes" id="UP000293550">
    <property type="component" value="Unassembled WGS sequence"/>
</dbReference>
<evidence type="ECO:0000313" key="2">
    <source>
        <dbReference type="Proteomes" id="UP000293550"/>
    </source>
</evidence>
<keyword evidence="2" id="KW-1185">Reference proteome</keyword>
<comment type="caution">
    <text evidence="1">The sequence shown here is derived from an EMBL/GenBank/DDBJ whole genome shotgun (WGS) entry which is preliminary data.</text>
</comment>
<protein>
    <submittedName>
        <fullName evidence="1">Uncharacterized protein</fullName>
    </submittedName>
</protein>